<organism evidence="2 3">
    <name type="scientific">Aedoeadaptatus acetigenes</name>
    <dbReference type="NCBI Taxonomy" id="2981723"/>
    <lineage>
        <taxon>Bacteria</taxon>
        <taxon>Bacillati</taxon>
        <taxon>Bacillota</taxon>
        <taxon>Tissierellia</taxon>
        <taxon>Tissierellales</taxon>
        <taxon>Peptoniphilaceae</taxon>
        <taxon>Aedoeadaptatus</taxon>
    </lineage>
</organism>
<feature type="transmembrane region" description="Helical" evidence="1">
    <location>
        <begin position="94"/>
        <end position="117"/>
    </location>
</feature>
<accession>A0ABV1J7X2</accession>
<evidence type="ECO:0008006" key="4">
    <source>
        <dbReference type="Google" id="ProtNLM"/>
    </source>
</evidence>
<gene>
    <name evidence="2" type="ORF">AAA081_08345</name>
</gene>
<name>A0ABV1J7X2_9FIRM</name>
<keyword evidence="1" id="KW-1133">Transmembrane helix</keyword>
<proteinExistence type="predicted"/>
<keyword evidence="1" id="KW-0812">Transmembrane</keyword>
<dbReference type="RefSeq" id="WP_349054576.1">
    <property type="nucleotide sequence ID" value="NZ_JBBNPS010000034.1"/>
</dbReference>
<sequence>MSKLISYYFKRDKWILLAMVALGLLGGFLLWSYTGNNDLDGGISVFVGVTAFFIGVGILPLWLYVRDYKRMYGAYGSFFAALPLTGKEAMGGRAIWLLIVELVAMLVSLGFFGPLFVRQMGGYPEVGEFLSAFLEKPAVTYLQGFILLVITGILFAAAVWLFVTAVGSEKPFRRFGIGGPIMLYIGLQVAINVVSKVVIETMGNQRQIVNEEYFQQALSQQFFKTSLVLSGLMLIAAVVLYLRSIYSHDKKLSVS</sequence>
<evidence type="ECO:0000313" key="3">
    <source>
        <dbReference type="Proteomes" id="UP001481872"/>
    </source>
</evidence>
<feature type="transmembrane region" description="Helical" evidence="1">
    <location>
        <begin position="141"/>
        <end position="163"/>
    </location>
</feature>
<evidence type="ECO:0000313" key="2">
    <source>
        <dbReference type="EMBL" id="MEQ3354300.1"/>
    </source>
</evidence>
<comment type="caution">
    <text evidence="2">The sequence shown here is derived from an EMBL/GenBank/DDBJ whole genome shotgun (WGS) entry which is preliminary data.</text>
</comment>
<feature type="transmembrane region" description="Helical" evidence="1">
    <location>
        <begin position="222"/>
        <end position="242"/>
    </location>
</feature>
<reference evidence="2 3" key="1">
    <citation type="submission" date="2024-04" db="EMBL/GenBank/DDBJ databases">
        <title>Human intestinal bacterial collection.</title>
        <authorList>
            <person name="Pauvert C."/>
            <person name="Hitch T.C.A."/>
            <person name="Clavel T."/>
        </authorList>
    </citation>
    <scope>NUCLEOTIDE SEQUENCE [LARGE SCALE GENOMIC DNA]</scope>
    <source>
        <strain evidence="2 3">CLA-SR-H026</strain>
    </source>
</reference>
<dbReference type="EMBL" id="JBBNPS010000034">
    <property type="protein sequence ID" value="MEQ3354300.1"/>
    <property type="molecule type" value="Genomic_DNA"/>
</dbReference>
<protein>
    <recommendedName>
        <fullName evidence="4">ABC transporter permease</fullName>
    </recommendedName>
</protein>
<dbReference type="Proteomes" id="UP001481872">
    <property type="component" value="Unassembled WGS sequence"/>
</dbReference>
<feature type="transmembrane region" description="Helical" evidence="1">
    <location>
        <begin position="175"/>
        <end position="194"/>
    </location>
</feature>
<evidence type="ECO:0000256" key="1">
    <source>
        <dbReference type="SAM" id="Phobius"/>
    </source>
</evidence>
<keyword evidence="3" id="KW-1185">Reference proteome</keyword>
<feature type="transmembrane region" description="Helical" evidence="1">
    <location>
        <begin position="14"/>
        <end position="33"/>
    </location>
</feature>
<keyword evidence="1" id="KW-0472">Membrane</keyword>
<feature type="transmembrane region" description="Helical" evidence="1">
    <location>
        <begin position="45"/>
        <end position="65"/>
    </location>
</feature>